<dbReference type="RefSeq" id="WP_093384612.1">
    <property type="nucleotide sequence ID" value="NZ_FOTW01000006.1"/>
</dbReference>
<evidence type="ECO:0000256" key="2">
    <source>
        <dbReference type="ARBA" id="ARBA00022475"/>
    </source>
</evidence>
<feature type="domain" description="ABC3 transporter permease C-terminal" evidence="7">
    <location>
        <begin position="273"/>
        <end position="388"/>
    </location>
</feature>
<keyword evidence="3 6" id="KW-0812">Transmembrane</keyword>
<feature type="transmembrane region" description="Helical" evidence="6">
    <location>
        <begin position="318"/>
        <end position="344"/>
    </location>
</feature>
<feature type="transmembrane region" description="Helical" evidence="6">
    <location>
        <begin position="816"/>
        <end position="844"/>
    </location>
</feature>
<evidence type="ECO:0000256" key="1">
    <source>
        <dbReference type="ARBA" id="ARBA00004651"/>
    </source>
</evidence>
<gene>
    <name evidence="8" type="ORF">SAMN02982985_01037</name>
</gene>
<sequence>MFKQAVRMTARDWRAGQLRFLLVALTVAVAALSAAGFFIDRLRTGLERDAHQLLGADLVVNADQPLPAAWRAEALRRGLRLTDTATFPSMAQAGAGERSHGLLASVKAVGEGYPLRGTLKTTRDAGQAEQSLGEAAGGIPAPGTVWVDAGLLGGLHIALGEQLRLGDASFTVTRLIASEPDRGASFMNFAPRLMLPLADLASTGLLQPGARLTYRLLLAAPTEQLAGQVAAYEQWLQAAIRAGAVKGVRIDSLESGRPEMRATLERADRFLSLVGLLSALLAAVAVAMAARRFMLRHLDACAMLRCLGLTQNQVARMYLIEFTLVGLAGSVLGVALGFAGHYVLLEVLGKLVSAELPAPSLLPALQGVATGMLLLVGFALPPVLQLRNVPHNRVIRREQDAPRPLALATYGLGLASFVALLLWQAGDVRLALATALGFLAAFGLFALAGRLALAALKRARGAVDNQSWRFAVTSLQRRPGATVVQIVSLALGLMALLLLTVVRGDLMTAWRNATPADAPNRFIINIQPEQKAAIAARLERAGAPGAPLYPMIRGRLTALNGAAVTSDTYADERARNLAEREFNLSTMATMQAENKIVAGRWFGAAAAPASAAAVADAASAAEPLAEASVEEGIAKTLRLKLGDTMRFDIAGQTVEARITSLRKLEWGSMRVNFFVIISPAAMAGMPQTWITAFHLPRQRGAEMDALTRDYPNLTIVDVGGVLRQVQAVLEQVVTAVEFLFAFTLVSGLLVLYAALMGSQDERTREAGLLRALGATRRQLSRAQLIEFALVGALAGLLAASGAAAMGWALATYQFQFAWAFAPTVWLVGLAAGALCAIAGGWLGLRNVLRQPPLQTLREG</sequence>
<feature type="transmembrane region" description="Helical" evidence="6">
    <location>
        <begin position="364"/>
        <end position="384"/>
    </location>
</feature>
<dbReference type="EMBL" id="FOTW01000006">
    <property type="protein sequence ID" value="SFL66551.1"/>
    <property type="molecule type" value="Genomic_DNA"/>
</dbReference>
<dbReference type="PANTHER" id="PTHR30287:SF1">
    <property type="entry name" value="INNER MEMBRANE PROTEIN"/>
    <property type="match status" value="1"/>
</dbReference>
<keyword evidence="4 6" id="KW-1133">Transmembrane helix</keyword>
<keyword evidence="2" id="KW-1003">Cell membrane</keyword>
<feature type="transmembrane region" description="Helical" evidence="6">
    <location>
        <begin position="784"/>
        <end position="810"/>
    </location>
</feature>
<feature type="transmembrane region" description="Helical" evidence="6">
    <location>
        <begin position="270"/>
        <end position="290"/>
    </location>
</feature>
<feature type="transmembrane region" description="Helical" evidence="6">
    <location>
        <begin position="732"/>
        <end position="755"/>
    </location>
</feature>
<evidence type="ECO:0000313" key="9">
    <source>
        <dbReference type="Proteomes" id="UP000199470"/>
    </source>
</evidence>
<reference evidence="8 9" key="1">
    <citation type="submission" date="2016-10" db="EMBL/GenBank/DDBJ databases">
        <authorList>
            <person name="de Groot N.N."/>
        </authorList>
    </citation>
    <scope>NUCLEOTIDE SEQUENCE [LARGE SCALE GENOMIC DNA]</scope>
    <source>
        <strain evidence="8 9">ATCC 43154</strain>
    </source>
</reference>
<proteinExistence type="predicted"/>
<keyword evidence="5 6" id="KW-0472">Membrane</keyword>
<evidence type="ECO:0000256" key="3">
    <source>
        <dbReference type="ARBA" id="ARBA00022692"/>
    </source>
</evidence>
<feature type="transmembrane region" description="Helical" evidence="6">
    <location>
        <begin position="483"/>
        <end position="502"/>
    </location>
</feature>
<dbReference type="InterPro" id="IPR003838">
    <property type="entry name" value="ABC3_permease_C"/>
</dbReference>
<evidence type="ECO:0000256" key="5">
    <source>
        <dbReference type="ARBA" id="ARBA00023136"/>
    </source>
</evidence>
<dbReference type="AlphaFoldDB" id="A0A1I4JJV7"/>
<evidence type="ECO:0000259" key="7">
    <source>
        <dbReference type="Pfam" id="PF02687"/>
    </source>
</evidence>
<feature type="transmembrane region" description="Helical" evidence="6">
    <location>
        <begin position="430"/>
        <end position="453"/>
    </location>
</feature>
<feature type="domain" description="ABC3 transporter permease C-terminal" evidence="7">
    <location>
        <begin position="738"/>
        <end position="852"/>
    </location>
</feature>
<dbReference type="GO" id="GO:0005886">
    <property type="term" value="C:plasma membrane"/>
    <property type="evidence" value="ECO:0007669"/>
    <property type="project" value="UniProtKB-SubCell"/>
</dbReference>
<evidence type="ECO:0000256" key="4">
    <source>
        <dbReference type="ARBA" id="ARBA00022989"/>
    </source>
</evidence>
<evidence type="ECO:0000313" key="8">
    <source>
        <dbReference type="EMBL" id="SFL66551.1"/>
    </source>
</evidence>
<dbReference type="Pfam" id="PF02687">
    <property type="entry name" value="FtsX"/>
    <property type="match status" value="2"/>
</dbReference>
<comment type="subcellular location">
    <subcellularLocation>
        <location evidence="1">Cell membrane</location>
        <topology evidence="1">Multi-pass membrane protein</topology>
    </subcellularLocation>
</comment>
<keyword evidence="9" id="KW-1185">Reference proteome</keyword>
<organism evidence="8 9">
    <name type="scientific">Rugamonas rubra</name>
    <dbReference type="NCBI Taxonomy" id="758825"/>
    <lineage>
        <taxon>Bacteria</taxon>
        <taxon>Pseudomonadati</taxon>
        <taxon>Pseudomonadota</taxon>
        <taxon>Betaproteobacteria</taxon>
        <taxon>Burkholderiales</taxon>
        <taxon>Oxalobacteraceae</taxon>
        <taxon>Telluria group</taxon>
        <taxon>Rugamonas</taxon>
    </lineage>
</organism>
<evidence type="ECO:0000256" key="6">
    <source>
        <dbReference type="SAM" id="Phobius"/>
    </source>
</evidence>
<dbReference type="Proteomes" id="UP000199470">
    <property type="component" value="Unassembled WGS sequence"/>
</dbReference>
<name>A0A1I4JJV7_9BURK</name>
<dbReference type="OrthoDB" id="5292592at2"/>
<accession>A0A1I4JJV7</accession>
<protein>
    <submittedName>
        <fullName evidence="8">Putative ABC transport system permease protein</fullName>
    </submittedName>
</protein>
<dbReference type="InterPro" id="IPR038766">
    <property type="entry name" value="Membrane_comp_ABC_pdt"/>
</dbReference>
<feature type="transmembrane region" description="Helical" evidence="6">
    <location>
        <begin position="405"/>
        <end position="424"/>
    </location>
</feature>
<feature type="transmembrane region" description="Helical" evidence="6">
    <location>
        <begin position="20"/>
        <end position="39"/>
    </location>
</feature>
<dbReference type="PANTHER" id="PTHR30287">
    <property type="entry name" value="MEMBRANE COMPONENT OF PREDICTED ABC SUPERFAMILY METABOLITE UPTAKE TRANSPORTER"/>
    <property type="match status" value="1"/>
</dbReference>
<dbReference type="STRING" id="758825.SAMN02982985_01037"/>